<dbReference type="EMBL" id="KK852735">
    <property type="protein sequence ID" value="KDR17442.1"/>
    <property type="molecule type" value="Genomic_DNA"/>
</dbReference>
<name>A0A067RET6_ZOONE</name>
<evidence type="ECO:0000313" key="1">
    <source>
        <dbReference type="EMBL" id="KDR17442.1"/>
    </source>
</evidence>
<dbReference type="Proteomes" id="UP000027135">
    <property type="component" value="Unassembled WGS sequence"/>
</dbReference>
<proteinExistence type="predicted"/>
<accession>A0A067RET6</accession>
<dbReference type="InParanoid" id="A0A067RET6"/>
<keyword evidence="2" id="KW-1185">Reference proteome</keyword>
<dbReference type="AlphaFoldDB" id="A0A067RET6"/>
<organism evidence="1 2">
    <name type="scientific">Zootermopsis nevadensis</name>
    <name type="common">Dampwood termite</name>
    <dbReference type="NCBI Taxonomy" id="136037"/>
    <lineage>
        <taxon>Eukaryota</taxon>
        <taxon>Metazoa</taxon>
        <taxon>Ecdysozoa</taxon>
        <taxon>Arthropoda</taxon>
        <taxon>Hexapoda</taxon>
        <taxon>Insecta</taxon>
        <taxon>Pterygota</taxon>
        <taxon>Neoptera</taxon>
        <taxon>Polyneoptera</taxon>
        <taxon>Dictyoptera</taxon>
        <taxon>Blattodea</taxon>
        <taxon>Blattoidea</taxon>
        <taxon>Termitoidae</taxon>
        <taxon>Termopsidae</taxon>
        <taxon>Zootermopsis</taxon>
    </lineage>
</organism>
<protein>
    <submittedName>
        <fullName evidence="1">Uncharacterized protein</fullName>
    </submittedName>
</protein>
<reference evidence="1 2" key="1">
    <citation type="journal article" date="2014" name="Nat. Commun.">
        <title>Molecular traces of alternative social organization in a termite genome.</title>
        <authorList>
            <person name="Terrapon N."/>
            <person name="Li C."/>
            <person name="Robertson H.M."/>
            <person name="Ji L."/>
            <person name="Meng X."/>
            <person name="Booth W."/>
            <person name="Chen Z."/>
            <person name="Childers C.P."/>
            <person name="Glastad K.M."/>
            <person name="Gokhale K."/>
            <person name="Gowin J."/>
            <person name="Gronenberg W."/>
            <person name="Hermansen R.A."/>
            <person name="Hu H."/>
            <person name="Hunt B.G."/>
            <person name="Huylmans A.K."/>
            <person name="Khalil S.M."/>
            <person name="Mitchell R.D."/>
            <person name="Munoz-Torres M.C."/>
            <person name="Mustard J.A."/>
            <person name="Pan H."/>
            <person name="Reese J.T."/>
            <person name="Scharf M.E."/>
            <person name="Sun F."/>
            <person name="Vogel H."/>
            <person name="Xiao J."/>
            <person name="Yang W."/>
            <person name="Yang Z."/>
            <person name="Yang Z."/>
            <person name="Zhou J."/>
            <person name="Zhu J."/>
            <person name="Brent C.S."/>
            <person name="Elsik C.G."/>
            <person name="Goodisman M.A."/>
            <person name="Liberles D.A."/>
            <person name="Roe R.M."/>
            <person name="Vargo E.L."/>
            <person name="Vilcinskas A."/>
            <person name="Wang J."/>
            <person name="Bornberg-Bauer E."/>
            <person name="Korb J."/>
            <person name="Zhang G."/>
            <person name="Liebig J."/>
        </authorList>
    </citation>
    <scope>NUCLEOTIDE SEQUENCE [LARGE SCALE GENOMIC DNA]</scope>
    <source>
        <tissue evidence="1">Whole organism</tissue>
    </source>
</reference>
<evidence type="ECO:0000313" key="2">
    <source>
        <dbReference type="Proteomes" id="UP000027135"/>
    </source>
</evidence>
<gene>
    <name evidence="1" type="ORF">L798_08572</name>
</gene>
<sequence>MSTRVEEDFAPEIRKCRRELIAYLRDVKRGRRAFLKKDKLVVDGRISTTWNTCRGMCNWKRETRDWTGCGQKVGEHRGNYSSESREHWTGCTSDALPRTTRNDFRYVFLLAL</sequence>